<dbReference type="Proteomes" id="UP000266723">
    <property type="component" value="Unassembled WGS sequence"/>
</dbReference>
<evidence type="ECO:0000313" key="1">
    <source>
        <dbReference type="EMBL" id="KAF3516961.1"/>
    </source>
</evidence>
<protein>
    <submittedName>
        <fullName evidence="1">Uncharacterized protein</fullName>
    </submittedName>
</protein>
<evidence type="ECO:0000313" key="2">
    <source>
        <dbReference type="Proteomes" id="UP000266723"/>
    </source>
</evidence>
<accession>A0ABQ7AS51</accession>
<organism evidence="1 2">
    <name type="scientific">Brassica cretica</name>
    <name type="common">Mustard</name>
    <dbReference type="NCBI Taxonomy" id="69181"/>
    <lineage>
        <taxon>Eukaryota</taxon>
        <taxon>Viridiplantae</taxon>
        <taxon>Streptophyta</taxon>
        <taxon>Embryophyta</taxon>
        <taxon>Tracheophyta</taxon>
        <taxon>Spermatophyta</taxon>
        <taxon>Magnoliopsida</taxon>
        <taxon>eudicotyledons</taxon>
        <taxon>Gunneridae</taxon>
        <taxon>Pentapetalae</taxon>
        <taxon>rosids</taxon>
        <taxon>malvids</taxon>
        <taxon>Brassicales</taxon>
        <taxon>Brassicaceae</taxon>
        <taxon>Brassiceae</taxon>
        <taxon>Brassica</taxon>
    </lineage>
</organism>
<reference evidence="1 2" key="1">
    <citation type="journal article" date="2020" name="BMC Genomics">
        <title>Intraspecific diversification of the crop wild relative Brassica cretica Lam. using demographic model selection.</title>
        <authorList>
            <person name="Kioukis A."/>
            <person name="Michalopoulou V.A."/>
            <person name="Briers L."/>
            <person name="Pirintsos S."/>
            <person name="Studholme D.J."/>
            <person name="Pavlidis P."/>
            <person name="Sarris P.F."/>
        </authorList>
    </citation>
    <scope>NUCLEOTIDE SEQUENCE [LARGE SCALE GENOMIC DNA]</scope>
    <source>
        <strain evidence="2">cv. PFS-1207/04</strain>
    </source>
</reference>
<proteinExistence type="predicted"/>
<gene>
    <name evidence="1" type="ORF">DY000_02060261</name>
</gene>
<dbReference type="EMBL" id="QGKV02001556">
    <property type="protein sequence ID" value="KAF3516961.1"/>
    <property type="molecule type" value="Genomic_DNA"/>
</dbReference>
<name>A0ABQ7AS51_BRACR</name>
<sequence length="67" mass="7194">MAASIEPRECIYVSLWSLFSGGWCRAVTAHLSFSLPINVQALSRLGGVSLHSGLPFEGLCGMATYSF</sequence>
<keyword evidence="2" id="KW-1185">Reference proteome</keyword>
<comment type="caution">
    <text evidence="1">The sequence shown here is derived from an EMBL/GenBank/DDBJ whole genome shotgun (WGS) entry which is preliminary data.</text>
</comment>